<proteinExistence type="predicted"/>
<evidence type="ECO:0000313" key="1">
    <source>
        <dbReference type="EMBL" id="MPN36540.1"/>
    </source>
</evidence>
<organism evidence="1">
    <name type="scientific">bioreactor metagenome</name>
    <dbReference type="NCBI Taxonomy" id="1076179"/>
    <lineage>
        <taxon>unclassified sequences</taxon>
        <taxon>metagenomes</taxon>
        <taxon>ecological metagenomes</taxon>
    </lineage>
</organism>
<gene>
    <name evidence="1" type="ORF">SDC9_184049</name>
</gene>
<name>A0A645HCT6_9ZZZZ</name>
<accession>A0A645HCT6</accession>
<protein>
    <submittedName>
        <fullName evidence="1">Uncharacterized protein</fullName>
    </submittedName>
</protein>
<reference evidence="1" key="1">
    <citation type="submission" date="2019-08" db="EMBL/GenBank/DDBJ databases">
        <authorList>
            <person name="Kucharzyk K."/>
            <person name="Murdoch R.W."/>
            <person name="Higgins S."/>
            <person name="Loffler F."/>
        </authorList>
    </citation>
    <scope>NUCLEOTIDE SEQUENCE</scope>
</reference>
<dbReference type="AlphaFoldDB" id="A0A645HCT6"/>
<dbReference type="EMBL" id="VSSQ01090722">
    <property type="protein sequence ID" value="MPN36540.1"/>
    <property type="molecule type" value="Genomic_DNA"/>
</dbReference>
<sequence length="145" mass="16263">MEHPFHINIIRIFTITQHLFPYIQPVHPAAHFPIFRRFGYFAGAENFRRHLHGADDLYITRAAADVVPQRMGDFLLRGGGVLIQQRLGAHNHARDAEAALHGSGLAKSISVGFLLKIREALHRKNGFSFHAVGLLHAAFDRLAVD</sequence>
<comment type="caution">
    <text evidence="1">The sequence shown here is derived from an EMBL/GenBank/DDBJ whole genome shotgun (WGS) entry which is preliminary data.</text>
</comment>